<sequence length="145" mass="16449">MNIDSNNPDLLSVHAAREMLREHAISPTEQRVEIARVMFARHQHLSAEQILGQLMRHASRVSKATVYNTLNLFAEKGLVREVVIDPAKLFYDSNLNPHHHLFHTDTGQLEDVDPARIDISDLPALPEGKELEGVDVVFRVGRRRS</sequence>
<dbReference type="AlphaFoldDB" id="A0A0G3G4S2"/>
<accession>A0A0G3G4S2</accession>
<comment type="subcellular location">
    <subcellularLocation>
        <location evidence="1 11">Cytoplasm</location>
    </subcellularLocation>
</comment>
<keyword evidence="11" id="KW-0408">Iron</keyword>
<dbReference type="InterPro" id="IPR036390">
    <property type="entry name" value="WH_DNA-bd_sf"/>
</dbReference>
<dbReference type="InterPro" id="IPR002481">
    <property type="entry name" value="FUR"/>
</dbReference>
<evidence type="ECO:0000256" key="8">
    <source>
        <dbReference type="ARBA" id="ARBA00023015"/>
    </source>
</evidence>
<dbReference type="PANTHER" id="PTHR33202:SF7">
    <property type="entry name" value="FERRIC UPTAKE REGULATION PROTEIN"/>
    <property type="match status" value="1"/>
</dbReference>
<dbReference type="GO" id="GO:0005737">
    <property type="term" value="C:cytoplasm"/>
    <property type="evidence" value="ECO:0007669"/>
    <property type="project" value="UniProtKB-SubCell"/>
</dbReference>
<dbReference type="FunFam" id="1.10.10.10:FF:000007">
    <property type="entry name" value="Ferric uptake regulation protein"/>
    <property type="match status" value="1"/>
</dbReference>
<dbReference type="GO" id="GO:1900376">
    <property type="term" value="P:regulation of secondary metabolite biosynthetic process"/>
    <property type="evidence" value="ECO:0007669"/>
    <property type="project" value="TreeGrafter"/>
</dbReference>
<dbReference type="Proteomes" id="UP000064201">
    <property type="component" value="Chromosome"/>
</dbReference>
<evidence type="ECO:0000256" key="10">
    <source>
        <dbReference type="ARBA" id="ARBA00023163"/>
    </source>
</evidence>
<evidence type="ECO:0000256" key="5">
    <source>
        <dbReference type="ARBA" id="ARBA00022491"/>
    </source>
</evidence>
<dbReference type="RefSeq" id="WP_018144889.1">
    <property type="nucleotide sequence ID" value="NZ_CP011367.1"/>
</dbReference>
<keyword evidence="6 11" id="KW-0479">Metal-binding</keyword>
<dbReference type="GO" id="GO:0045892">
    <property type="term" value="P:negative regulation of DNA-templated transcription"/>
    <property type="evidence" value="ECO:0007669"/>
    <property type="project" value="TreeGrafter"/>
</dbReference>
<dbReference type="Gene3D" id="1.10.10.10">
    <property type="entry name" value="Winged helix-like DNA-binding domain superfamily/Winged helix DNA-binding domain"/>
    <property type="match status" value="1"/>
</dbReference>
<keyword evidence="5 11" id="KW-0678">Repressor</keyword>
<keyword evidence="13" id="KW-1185">Reference proteome</keyword>
<dbReference type="KEGG" id="tvr:TVD_00080"/>
<dbReference type="SUPFAM" id="SSF46785">
    <property type="entry name" value="Winged helix' DNA-binding domain"/>
    <property type="match status" value="1"/>
</dbReference>
<dbReference type="Pfam" id="PF01475">
    <property type="entry name" value="FUR"/>
    <property type="match status" value="1"/>
</dbReference>
<protein>
    <recommendedName>
        <fullName evidence="3 11">Ferric uptake regulation protein</fullName>
    </recommendedName>
</protein>
<dbReference type="PATRIC" id="fig|106634.4.peg.15"/>
<evidence type="ECO:0000256" key="2">
    <source>
        <dbReference type="ARBA" id="ARBA00007957"/>
    </source>
</evidence>
<dbReference type="CDD" id="cd07153">
    <property type="entry name" value="Fur_like"/>
    <property type="match status" value="1"/>
</dbReference>
<organism evidence="12 13">
    <name type="scientific">Thioalkalivibrio versutus</name>
    <dbReference type="NCBI Taxonomy" id="106634"/>
    <lineage>
        <taxon>Bacteria</taxon>
        <taxon>Pseudomonadati</taxon>
        <taxon>Pseudomonadota</taxon>
        <taxon>Gammaproteobacteria</taxon>
        <taxon>Chromatiales</taxon>
        <taxon>Ectothiorhodospiraceae</taxon>
        <taxon>Thioalkalivibrio</taxon>
    </lineage>
</organism>
<keyword evidence="10 11" id="KW-0804">Transcription</keyword>
<evidence type="ECO:0000256" key="3">
    <source>
        <dbReference type="ARBA" id="ARBA00020910"/>
    </source>
</evidence>
<dbReference type="STRING" id="106634.TVD_00080"/>
<evidence type="ECO:0000256" key="7">
    <source>
        <dbReference type="ARBA" id="ARBA00022833"/>
    </source>
</evidence>
<dbReference type="PANTHER" id="PTHR33202">
    <property type="entry name" value="ZINC UPTAKE REGULATION PROTEIN"/>
    <property type="match status" value="1"/>
</dbReference>
<comment type="similarity">
    <text evidence="2 11">Belongs to the Fur family.</text>
</comment>
<proteinExistence type="inferred from homology"/>
<reference evidence="12 13" key="1">
    <citation type="submission" date="2015-04" db="EMBL/GenBank/DDBJ databases">
        <title>Complete Sequence for the Genome of the Thioalkalivibrio versutus D301.</title>
        <authorList>
            <person name="Mu T."/>
            <person name="Zhou J."/>
            <person name="Xu X."/>
        </authorList>
    </citation>
    <scope>NUCLEOTIDE SEQUENCE [LARGE SCALE GENOMIC DNA]</scope>
    <source>
        <strain evidence="12 13">D301</strain>
    </source>
</reference>
<dbReference type="OrthoDB" id="8659436at2"/>
<evidence type="ECO:0000313" key="13">
    <source>
        <dbReference type="Proteomes" id="UP000064201"/>
    </source>
</evidence>
<dbReference type="EMBL" id="CP011367">
    <property type="protein sequence ID" value="AKJ93856.1"/>
    <property type="molecule type" value="Genomic_DNA"/>
</dbReference>
<keyword evidence="9 11" id="KW-0238">DNA-binding</keyword>
<name>A0A0G3G4S2_9GAMM</name>
<dbReference type="GO" id="GO:0003700">
    <property type="term" value="F:DNA-binding transcription factor activity"/>
    <property type="evidence" value="ECO:0007669"/>
    <property type="project" value="UniProtKB-UniRule"/>
</dbReference>
<evidence type="ECO:0000256" key="11">
    <source>
        <dbReference type="RuleBase" id="RU364037"/>
    </source>
</evidence>
<evidence type="ECO:0000256" key="9">
    <source>
        <dbReference type="ARBA" id="ARBA00023125"/>
    </source>
</evidence>
<keyword evidence="8 11" id="KW-0805">Transcription regulation</keyword>
<keyword evidence="4 11" id="KW-0963">Cytoplasm</keyword>
<evidence type="ECO:0000256" key="6">
    <source>
        <dbReference type="ARBA" id="ARBA00022723"/>
    </source>
</evidence>
<evidence type="ECO:0000313" key="12">
    <source>
        <dbReference type="EMBL" id="AKJ93856.1"/>
    </source>
</evidence>
<dbReference type="InterPro" id="IPR036388">
    <property type="entry name" value="WH-like_DNA-bd_sf"/>
</dbReference>
<keyword evidence="7 11" id="KW-0862">Zinc</keyword>
<evidence type="ECO:0000256" key="4">
    <source>
        <dbReference type="ARBA" id="ARBA00022490"/>
    </source>
</evidence>
<evidence type="ECO:0000256" key="1">
    <source>
        <dbReference type="ARBA" id="ARBA00004496"/>
    </source>
</evidence>
<comment type="subunit">
    <text evidence="11">Homodimer.</text>
</comment>
<dbReference type="GO" id="GO:0008270">
    <property type="term" value="F:zinc ion binding"/>
    <property type="evidence" value="ECO:0007669"/>
    <property type="project" value="TreeGrafter"/>
</dbReference>
<dbReference type="GO" id="GO:0000976">
    <property type="term" value="F:transcription cis-regulatory region binding"/>
    <property type="evidence" value="ECO:0007669"/>
    <property type="project" value="TreeGrafter"/>
</dbReference>
<gene>
    <name evidence="11" type="primary">fur</name>
    <name evidence="12" type="ORF">TVD_00080</name>
</gene>